<dbReference type="EMBL" id="PXNS01000015">
    <property type="protein sequence ID" value="PTL91640.1"/>
    <property type="molecule type" value="Genomic_DNA"/>
</dbReference>
<keyword evidence="8" id="KW-1185">Reference proteome</keyword>
<sequence length="451" mass="48774">MRALNASWWTRRVSKTVANTSLAKRLLAVVAGMLVWLAGPAAQADLTIDITRGNERATPIAVVPFADQAGGLPEDIAQVVSDDLERSGYFEPLPRSEMFNQPSTSEEVTYGDWRSLDSRYLVVGSTSQEGGQVKVRFELLDVSGETRLLGETVTASSSDLRGAAHYISDQIFEEITGIRGAFSTRIAYVTSQGVGDNTQYGLYVADADGRNSQQVLTSDEPIMSPAWSPDGGKLAYVSFETERPAIYVQNLATGQRVKLTDFEGLNSAPSWSPDGRRLAMALSRDGQPEIYVMDIGSRNVQRVTNSSSIETEPAWAPDGRSLIFTSDRSGGPQIYRQSVSGGEAERLTYTGNYNARGRLSPDGETLFLIHRGNNGYQVAKQDLESGRLVEISDAQQAESPSIAPNGTMVIFATQQGSTGVLGAVTADGRAQFRLPAAQGDVREPAWSPFLN</sequence>
<reference evidence="7 8" key="1">
    <citation type="submission" date="2018-03" db="EMBL/GenBank/DDBJ databases">
        <authorList>
            <person name="Zhou J."/>
            <person name="Li X."/>
            <person name="Xue M."/>
            <person name="Yin J."/>
        </authorList>
    </citation>
    <scope>NUCLEOTIDE SEQUENCE [LARGE SCALE GENOMIC DNA]</scope>
    <source>
        <strain evidence="7 8">SYSU ZJ2214</strain>
    </source>
</reference>
<dbReference type="InterPro" id="IPR014167">
    <property type="entry name" value="Tol-Pal_TolB"/>
</dbReference>
<organism evidence="7 8">
    <name type="scientific">Halomonas litopenaei</name>
    <dbReference type="NCBI Taxonomy" id="2109328"/>
    <lineage>
        <taxon>Bacteria</taxon>
        <taxon>Pseudomonadati</taxon>
        <taxon>Pseudomonadota</taxon>
        <taxon>Gammaproteobacteria</taxon>
        <taxon>Oceanospirillales</taxon>
        <taxon>Halomonadaceae</taxon>
        <taxon>Halomonas</taxon>
    </lineage>
</organism>
<dbReference type="Pfam" id="PF04052">
    <property type="entry name" value="TolB_N"/>
    <property type="match status" value="1"/>
</dbReference>
<dbReference type="NCBIfam" id="TIGR02800">
    <property type="entry name" value="propeller_TolB"/>
    <property type="match status" value="1"/>
</dbReference>
<dbReference type="SUPFAM" id="SSF52964">
    <property type="entry name" value="TolB, N-terminal domain"/>
    <property type="match status" value="1"/>
</dbReference>
<proteinExistence type="inferred from homology"/>
<comment type="subcellular location">
    <subcellularLocation>
        <location evidence="1 5">Periplasm</location>
    </subcellularLocation>
</comment>
<dbReference type="PANTHER" id="PTHR36842">
    <property type="entry name" value="PROTEIN TOLB HOMOLOG"/>
    <property type="match status" value="1"/>
</dbReference>
<dbReference type="InterPro" id="IPR011659">
    <property type="entry name" value="WD40"/>
</dbReference>
<evidence type="ECO:0000256" key="4">
    <source>
        <dbReference type="ARBA" id="ARBA00022764"/>
    </source>
</evidence>
<feature type="domain" description="TolB N-terminal" evidence="6">
    <location>
        <begin position="46"/>
        <end position="147"/>
    </location>
</feature>
<dbReference type="PANTHER" id="PTHR36842:SF1">
    <property type="entry name" value="PROTEIN TOLB"/>
    <property type="match status" value="1"/>
</dbReference>
<keyword evidence="5" id="KW-0131">Cell cycle</keyword>
<evidence type="ECO:0000256" key="2">
    <source>
        <dbReference type="ARBA" id="ARBA00009820"/>
    </source>
</evidence>
<keyword evidence="4 5" id="KW-0574">Periplasm</keyword>
<evidence type="ECO:0000313" key="7">
    <source>
        <dbReference type="EMBL" id="PTL91640.1"/>
    </source>
</evidence>
<evidence type="ECO:0000256" key="5">
    <source>
        <dbReference type="HAMAP-Rule" id="MF_00671"/>
    </source>
</evidence>
<dbReference type="Gene3D" id="2.120.10.30">
    <property type="entry name" value="TolB, C-terminal domain"/>
    <property type="match status" value="1"/>
</dbReference>
<dbReference type="InterPro" id="IPR007195">
    <property type="entry name" value="TolB_N"/>
</dbReference>
<protein>
    <recommendedName>
        <fullName evidence="5">Tol-Pal system protein TolB</fullName>
    </recommendedName>
</protein>
<dbReference type="HAMAP" id="MF_00671">
    <property type="entry name" value="TolB"/>
    <property type="match status" value="1"/>
</dbReference>
<evidence type="ECO:0000259" key="6">
    <source>
        <dbReference type="Pfam" id="PF04052"/>
    </source>
</evidence>
<dbReference type="Proteomes" id="UP000241895">
    <property type="component" value="Unassembled WGS sequence"/>
</dbReference>
<comment type="caution">
    <text evidence="7">The sequence shown here is derived from an EMBL/GenBank/DDBJ whole genome shotgun (WGS) entry which is preliminary data.</text>
</comment>
<dbReference type="SUPFAM" id="SSF69304">
    <property type="entry name" value="Tricorn protease N-terminal domain"/>
    <property type="match status" value="1"/>
</dbReference>
<evidence type="ECO:0000313" key="8">
    <source>
        <dbReference type="Proteomes" id="UP000241895"/>
    </source>
</evidence>
<comment type="subunit">
    <text evidence="5">The Tol-Pal system is composed of five core proteins: the inner membrane proteins TolA, TolQ and TolR, the periplasmic protein TolB and the outer membrane protein Pal. They form a network linking the inner and outer membranes and the peptidoglycan layer.</text>
</comment>
<evidence type="ECO:0000256" key="3">
    <source>
        <dbReference type="ARBA" id="ARBA00022729"/>
    </source>
</evidence>
<comment type="function">
    <text evidence="5">Part of the Tol-Pal system, which plays a role in outer membrane invagination during cell division and is important for maintaining outer membrane integrity.</text>
</comment>
<dbReference type="InterPro" id="IPR011042">
    <property type="entry name" value="6-blade_b-propeller_TolB-like"/>
</dbReference>
<gene>
    <name evidence="5" type="primary">tolB</name>
    <name evidence="7" type="ORF">C6W88_19010</name>
</gene>
<accession>A0ABX5IU97</accession>
<name>A0ABX5IU97_9GAMM</name>
<comment type="similarity">
    <text evidence="2 5">Belongs to the TolB family.</text>
</comment>
<dbReference type="Gene3D" id="3.40.50.10070">
    <property type="entry name" value="TolB, N-terminal domain"/>
    <property type="match status" value="1"/>
</dbReference>
<keyword evidence="5" id="KW-0132">Cell division</keyword>
<evidence type="ECO:0000256" key="1">
    <source>
        <dbReference type="ARBA" id="ARBA00004418"/>
    </source>
</evidence>
<dbReference type="Pfam" id="PF07676">
    <property type="entry name" value="PD40"/>
    <property type="match status" value="3"/>
</dbReference>
<keyword evidence="3 5" id="KW-0732">Signal</keyword>